<dbReference type="InterPro" id="IPR034007">
    <property type="entry name" value="CTLD_bac"/>
</dbReference>
<dbReference type="CDD" id="cd03603">
    <property type="entry name" value="CLECT_VCBS"/>
    <property type="match status" value="1"/>
</dbReference>
<dbReference type="InterPro" id="IPR026341">
    <property type="entry name" value="T9SS_type_B"/>
</dbReference>
<keyword evidence="1" id="KW-0732">Signal</keyword>
<dbReference type="AlphaFoldDB" id="A0A2S0RBG1"/>
<dbReference type="PROSITE" id="PS50041">
    <property type="entry name" value="C_TYPE_LECTIN_2"/>
    <property type="match status" value="1"/>
</dbReference>
<dbReference type="EMBL" id="CP028811">
    <property type="protein sequence ID" value="AWA28899.1"/>
    <property type="molecule type" value="Genomic_DNA"/>
</dbReference>
<dbReference type="Gene3D" id="2.60.40.740">
    <property type="match status" value="1"/>
</dbReference>
<dbReference type="InterPro" id="IPR001304">
    <property type="entry name" value="C-type_lectin-like"/>
</dbReference>
<accession>A0A2S0RBG1</accession>
<dbReference type="Pfam" id="PF19081">
    <property type="entry name" value="Ig_7"/>
    <property type="match status" value="2"/>
</dbReference>
<dbReference type="Pfam" id="PF13585">
    <property type="entry name" value="CHU_C"/>
    <property type="match status" value="1"/>
</dbReference>
<dbReference type="InterPro" id="IPR016187">
    <property type="entry name" value="CTDL_fold"/>
</dbReference>
<dbReference type="KEGG" id="fmg:HYN48_01695"/>
<dbReference type="InterPro" id="IPR044023">
    <property type="entry name" value="Ig_7"/>
</dbReference>
<protein>
    <submittedName>
        <fullName evidence="3">Lectin</fullName>
    </submittedName>
</protein>
<keyword evidence="4" id="KW-1185">Reference proteome</keyword>
<gene>
    <name evidence="3" type="ORF">HYN48_01695</name>
</gene>
<dbReference type="Gene3D" id="3.10.100.10">
    <property type="entry name" value="Mannose-Binding Protein A, subunit A"/>
    <property type="match status" value="1"/>
</dbReference>
<evidence type="ECO:0000256" key="1">
    <source>
        <dbReference type="SAM" id="SignalP"/>
    </source>
</evidence>
<feature type="chain" id="PRO_5015398501" evidence="1">
    <location>
        <begin position="27"/>
        <end position="690"/>
    </location>
</feature>
<evidence type="ECO:0000313" key="3">
    <source>
        <dbReference type="EMBL" id="AWA28899.1"/>
    </source>
</evidence>
<name>A0A2S0RBG1_9FLAO</name>
<evidence type="ECO:0000259" key="2">
    <source>
        <dbReference type="PROSITE" id="PS50041"/>
    </source>
</evidence>
<dbReference type="Proteomes" id="UP000244193">
    <property type="component" value="Chromosome"/>
</dbReference>
<feature type="signal peptide" evidence="1">
    <location>
        <begin position="1"/>
        <end position="26"/>
    </location>
</feature>
<dbReference type="RefSeq" id="WP_108369485.1">
    <property type="nucleotide sequence ID" value="NZ_CP028811.1"/>
</dbReference>
<dbReference type="NCBIfam" id="TIGR04131">
    <property type="entry name" value="Bac_Flav_CTERM"/>
    <property type="match status" value="1"/>
</dbReference>
<dbReference type="SUPFAM" id="SSF56436">
    <property type="entry name" value="C-type lectin-like"/>
    <property type="match status" value="1"/>
</dbReference>
<feature type="domain" description="C-type lectin" evidence="2">
    <location>
        <begin position="148"/>
        <end position="271"/>
    </location>
</feature>
<dbReference type="OrthoDB" id="9765926at2"/>
<organism evidence="3 4">
    <name type="scientific">Flavobacterium magnum</name>
    <dbReference type="NCBI Taxonomy" id="2162713"/>
    <lineage>
        <taxon>Bacteria</taxon>
        <taxon>Pseudomonadati</taxon>
        <taxon>Bacteroidota</taxon>
        <taxon>Flavobacteriia</taxon>
        <taxon>Flavobacteriales</taxon>
        <taxon>Flavobacteriaceae</taxon>
        <taxon>Flavobacterium</taxon>
    </lineage>
</organism>
<evidence type="ECO:0000313" key="4">
    <source>
        <dbReference type="Proteomes" id="UP000244193"/>
    </source>
</evidence>
<sequence>MILHKTYTRVLSLLLFIASAEMVAQNQPPVLTATGNQTYCPGTPLHIVTDMTITDPDDSAIDAMYIQISSGYETGQEQLVLNGSHPLIVSSWNSAEGKLTLKSPAAIPVPYTAFEAAIEDIVYTSLQANPSGIRNFSISVGQANYLPSTQHYYMYVPALGITWTDAMTAAAASTYYGLEGYLATITAADEAQLSGEQAAGAGWIGGSDAEVEGTWKWVTGPEAGTVFWTGGVGGSTTNFAFWNTSEPNNLGNENYAHITAPGVGIAGSWNDLSNTGDTTGNYQPKGYIVEYGGMPGDPVLQIATSATISIPSIDSTVQASRCGVGTLNLSATGFGVIKWYDSPVGGNLLATGNNFTTPFLTSTTTYYADPYEPGCATATRTPVTASINDLPLLTVQLPPPACEGSVVLQATASTGQVRWYDQETGGTLLQTGETFNTPMLSEDTVYYVDAKNNDCFSGPRQAVPVTIKPKPVVADESKSICEGTQTLLDAGISDVSYLWSTGATTRQITISAEGIYTVTVTNASGCSTVKTFTVTEKSAPIIDDITVVGTTATINLANTGAFEFAVDNGPYQDLNVFTLADGGVHTAHVRQVDGCGDDKLDFIIVVVPAFFTPNGDSVNDRLLVPGMVLLPGSSMSVFDRYGRLITMLNPQNTSWDGTHLGKPLPSDDYWYVMRISNSQPEIRGHFSLVR</sequence>
<proteinExistence type="predicted"/>
<reference evidence="3 4" key="1">
    <citation type="submission" date="2018-04" db="EMBL/GenBank/DDBJ databases">
        <title>Genome sequencing of Flavobacterium sp. HYN0048.</title>
        <authorList>
            <person name="Yi H."/>
            <person name="Baek C."/>
        </authorList>
    </citation>
    <scope>NUCLEOTIDE SEQUENCE [LARGE SCALE GENOMIC DNA]</scope>
    <source>
        <strain evidence="3 4">HYN0048</strain>
    </source>
</reference>
<dbReference type="InterPro" id="IPR016186">
    <property type="entry name" value="C-type_lectin-like/link_sf"/>
</dbReference>